<name>A0A9Q0P833_9ROSI</name>
<keyword evidence="2" id="KW-1185">Reference proteome</keyword>
<accession>A0A9Q0P833</accession>
<sequence>MEELKPVFNLARSIKLQESIVFKDDEDERTKTSKKSMATTFRPSFIPLRKSKDSAIHLLTQKPFLGRTLTLGLPEAEVRVGTGQ</sequence>
<dbReference type="EMBL" id="JAPFFM010000020">
    <property type="protein sequence ID" value="KAJ6682964.1"/>
    <property type="molecule type" value="Genomic_DNA"/>
</dbReference>
<proteinExistence type="predicted"/>
<evidence type="ECO:0000313" key="1">
    <source>
        <dbReference type="EMBL" id="KAJ6682964.1"/>
    </source>
</evidence>
<reference evidence="1" key="2">
    <citation type="journal article" date="2023" name="Int. J. Mol. Sci.">
        <title>De Novo Assembly and Annotation of 11 Diverse Shrub Willow (Salix) Genomes Reveals Novel Gene Organization in Sex-Linked Regions.</title>
        <authorList>
            <person name="Hyden B."/>
            <person name="Feng K."/>
            <person name="Yates T.B."/>
            <person name="Jawdy S."/>
            <person name="Cereghino C."/>
            <person name="Smart L.B."/>
            <person name="Muchero W."/>
        </authorList>
    </citation>
    <scope>NUCLEOTIDE SEQUENCE</scope>
    <source>
        <tissue evidence="1">Shoot tip</tissue>
    </source>
</reference>
<reference evidence="1" key="1">
    <citation type="submission" date="2022-11" db="EMBL/GenBank/DDBJ databases">
        <authorList>
            <person name="Hyden B.L."/>
            <person name="Feng K."/>
            <person name="Yates T."/>
            <person name="Jawdy S."/>
            <person name="Smart L.B."/>
            <person name="Muchero W."/>
        </authorList>
    </citation>
    <scope>NUCLEOTIDE SEQUENCE</scope>
    <source>
        <tissue evidence="1">Shoot tip</tissue>
    </source>
</reference>
<gene>
    <name evidence="1" type="ORF">OIU74_021090</name>
</gene>
<evidence type="ECO:0000313" key="2">
    <source>
        <dbReference type="Proteomes" id="UP001151752"/>
    </source>
</evidence>
<dbReference type="AlphaFoldDB" id="A0A9Q0P833"/>
<comment type="caution">
    <text evidence="1">The sequence shown here is derived from an EMBL/GenBank/DDBJ whole genome shotgun (WGS) entry which is preliminary data.</text>
</comment>
<protein>
    <submittedName>
        <fullName evidence="1">Uncharacterized protein</fullName>
    </submittedName>
</protein>
<organism evidence="1 2">
    <name type="scientific">Salix koriyanagi</name>
    <dbReference type="NCBI Taxonomy" id="2511006"/>
    <lineage>
        <taxon>Eukaryota</taxon>
        <taxon>Viridiplantae</taxon>
        <taxon>Streptophyta</taxon>
        <taxon>Embryophyta</taxon>
        <taxon>Tracheophyta</taxon>
        <taxon>Spermatophyta</taxon>
        <taxon>Magnoliopsida</taxon>
        <taxon>eudicotyledons</taxon>
        <taxon>Gunneridae</taxon>
        <taxon>Pentapetalae</taxon>
        <taxon>rosids</taxon>
        <taxon>fabids</taxon>
        <taxon>Malpighiales</taxon>
        <taxon>Salicaceae</taxon>
        <taxon>Saliceae</taxon>
        <taxon>Salix</taxon>
    </lineage>
</organism>
<dbReference type="Proteomes" id="UP001151752">
    <property type="component" value="Chromosome 5"/>
</dbReference>